<dbReference type="KEGG" id="tsin:OXH18_09245"/>
<keyword evidence="1" id="KW-0812">Transmembrane</keyword>
<evidence type="ECO:0000256" key="1">
    <source>
        <dbReference type="SAM" id="Phobius"/>
    </source>
</evidence>
<proteinExistence type="predicted"/>
<feature type="transmembrane region" description="Helical" evidence="1">
    <location>
        <begin position="352"/>
        <end position="369"/>
    </location>
</feature>
<dbReference type="EMBL" id="CP113797">
    <property type="protein sequence ID" value="WAL62152.1"/>
    <property type="molecule type" value="Genomic_DNA"/>
</dbReference>
<protein>
    <submittedName>
        <fullName evidence="2">Uncharacterized protein</fullName>
    </submittedName>
</protein>
<dbReference type="RefSeq" id="WP_268612286.1">
    <property type="nucleotide sequence ID" value="NZ_CP113797.1"/>
</dbReference>
<feature type="transmembrane region" description="Helical" evidence="1">
    <location>
        <begin position="221"/>
        <end position="239"/>
    </location>
</feature>
<reference evidence="2" key="1">
    <citation type="submission" date="2022-12" db="EMBL/GenBank/DDBJ databases">
        <title>Polyphasic identification of a Novel Hot-Spring Cyanobacterium Ocullathermofonsia sinensis gen nov. sp. nov. and Genomic Insights on its Adaptations to the Thermal Habitat.</title>
        <authorList>
            <person name="Daroch M."/>
            <person name="Tang J."/>
            <person name="Jiang Y."/>
        </authorList>
    </citation>
    <scope>NUCLEOTIDE SEQUENCE</scope>
    <source>
        <strain evidence="2">PKUAC-SCTA174</strain>
    </source>
</reference>
<dbReference type="AlphaFoldDB" id="A0A9E8ZFK7"/>
<sequence length="568" mass="64687">MSNLLEQITSAKPARSHTIFWVCLSLTIAVLYGLLALQQAFGSEYVVQDDARQHIFWMRRFLDPALFPNNLIADYFQSVAPAGYTGFYWVFAQLGVDPMWLAKILPIALGIIAAAYGFAVSMQLLPIPFTAFLSSLMIQQVLWTHDDIASATPRAFMPAIFLAFLHYLLRRQIWPCLITIVLEGLFYPQYVFVFAGLILLQPVRWQNGRLGLSADRKEYRFCAVALAVAVLVMLPYALFHSSYGPTITAAEARTLPEFNHRGRSQFFNDDPLAFWLYGERSGLFPNFRPGTLAIGFLLPVLLAFHRYFPLTQHLTKHLRILLHIPIVALGLFFIAHAVLFKLHLPSRYTAYTLRYVLAFATAISVSLMLNASLQWMRQTSQGRSDWQRGLVWGVASVFTLALLIYPSTIPDFPKTNYQVGKATGLYEFLSEQPNDTVVAGILKEINDLPSFTNRSVLVGREFAIPYHLGYANQFRQQISDLVRAQYSLDRAELANFTQTYSIDFWLVNRQIFNADNLADNWVKQYPDAHQTALQNLEQGRPVLRRSIQRCTVFEERSLLLLDAQCTIQ</sequence>
<keyword evidence="1" id="KW-1133">Transmembrane helix</keyword>
<evidence type="ECO:0000313" key="3">
    <source>
        <dbReference type="Proteomes" id="UP001163152"/>
    </source>
</evidence>
<feature type="transmembrane region" description="Helical" evidence="1">
    <location>
        <begin position="290"/>
        <end position="308"/>
    </location>
</feature>
<evidence type="ECO:0000313" key="2">
    <source>
        <dbReference type="EMBL" id="WAL62152.1"/>
    </source>
</evidence>
<keyword evidence="3" id="KW-1185">Reference proteome</keyword>
<accession>A0A9E8ZFK7</accession>
<feature type="transmembrane region" description="Helical" evidence="1">
    <location>
        <begin position="100"/>
        <end position="119"/>
    </location>
</feature>
<feature type="transmembrane region" description="Helical" evidence="1">
    <location>
        <begin position="320"/>
        <end position="340"/>
    </location>
</feature>
<feature type="transmembrane region" description="Helical" evidence="1">
    <location>
        <begin position="390"/>
        <end position="408"/>
    </location>
</feature>
<feature type="transmembrane region" description="Helical" evidence="1">
    <location>
        <begin position="180"/>
        <end position="200"/>
    </location>
</feature>
<organism evidence="2 3">
    <name type="scientific">Thermocoleostomius sinensis A174</name>
    <dbReference type="NCBI Taxonomy" id="2016057"/>
    <lineage>
        <taxon>Bacteria</taxon>
        <taxon>Bacillati</taxon>
        <taxon>Cyanobacteriota</taxon>
        <taxon>Cyanophyceae</taxon>
        <taxon>Oculatellales</taxon>
        <taxon>Oculatellaceae</taxon>
        <taxon>Thermocoleostomius</taxon>
    </lineage>
</organism>
<gene>
    <name evidence="2" type="ORF">OXH18_09245</name>
</gene>
<dbReference type="Proteomes" id="UP001163152">
    <property type="component" value="Chromosome"/>
</dbReference>
<name>A0A9E8ZFK7_9CYAN</name>
<keyword evidence="1" id="KW-0472">Membrane</keyword>
<feature type="transmembrane region" description="Helical" evidence="1">
    <location>
        <begin position="19"/>
        <end position="37"/>
    </location>
</feature>